<dbReference type="PANTHER" id="PTHR40661">
    <property type="match status" value="1"/>
</dbReference>
<evidence type="ECO:0000256" key="1">
    <source>
        <dbReference type="ARBA" id="ARBA00023015"/>
    </source>
</evidence>
<dbReference type="InterPro" id="IPR036286">
    <property type="entry name" value="LexA/Signal_pep-like_sf"/>
</dbReference>
<dbReference type="EMBL" id="FNPE01000036">
    <property type="protein sequence ID" value="SDZ56710.1"/>
    <property type="molecule type" value="Genomic_DNA"/>
</dbReference>
<organism evidence="5 6">
    <name type="scientific">Delftia lacustris</name>
    <dbReference type="NCBI Taxonomy" id="558537"/>
    <lineage>
        <taxon>Bacteria</taxon>
        <taxon>Pseudomonadati</taxon>
        <taxon>Pseudomonadota</taxon>
        <taxon>Betaproteobacteria</taxon>
        <taxon>Burkholderiales</taxon>
        <taxon>Comamonadaceae</taxon>
        <taxon>Delftia</taxon>
    </lineage>
</organism>
<evidence type="ECO:0000313" key="6">
    <source>
        <dbReference type="Proteomes" id="UP000183417"/>
    </source>
</evidence>
<dbReference type="SUPFAM" id="SSF51306">
    <property type="entry name" value="LexA/Signal peptidase"/>
    <property type="match status" value="1"/>
</dbReference>
<keyword evidence="2" id="KW-0238">DNA-binding</keyword>
<evidence type="ECO:0000313" key="5">
    <source>
        <dbReference type="EMBL" id="SDZ56710.1"/>
    </source>
</evidence>
<dbReference type="Proteomes" id="UP000183417">
    <property type="component" value="Unassembled WGS sequence"/>
</dbReference>
<accession>A0A1H3U2L9</accession>
<dbReference type="InterPro" id="IPR015927">
    <property type="entry name" value="Peptidase_S24_S26A/B/C"/>
</dbReference>
<feature type="domain" description="Peptidase S24/S26A/S26B/S26C" evidence="4">
    <location>
        <begin position="111"/>
        <end position="201"/>
    </location>
</feature>
<dbReference type="Gene3D" id="2.10.109.10">
    <property type="entry name" value="Umud Fragment, subunit A"/>
    <property type="match status" value="1"/>
</dbReference>
<proteinExistence type="predicted"/>
<dbReference type="RefSeq" id="WP_208607089.1">
    <property type="nucleotide sequence ID" value="NZ_CP141274.1"/>
</dbReference>
<keyword evidence="1" id="KW-0805">Transcription regulation</keyword>
<dbReference type="GO" id="GO:0003677">
    <property type="term" value="F:DNA binding"/>
    <property type="evidence" value="ECO:0007669"/>
    <property type="project" value="UniProtKB-KW"/>
</dbReference>
<dbReference type="Pfam" id="PF00717">
    <property type="entry name" value="Peptidase_S24"/>
    <property type="match status" value="1"/>
</dbReference>
<dbReference type="InterPro" id="IPR039418">
    <property type="entry name" value="LexA-like"/>
</dbReference>
<keyword evidence="3" id="KW-0804">Transcription</keyword>
<evidence type="ECO:0000259" key="4">
    <source>
        <dbReference type="Pfam" id="PF00717"/>
    </source>
</evidence>
<dbReference type="AlphaFoldDB" id="A0A1H3U2L9"/>
<gene>
    <name evidence="5" type="ORF">SAMN05421547_13616</name>
</gene>
<protein>
    <submittedName>
        <fullName evidence="5">Phage repressor protein C, contains Cro/C1-type HTH and peptisase s24 domains</fullName>
    </submittedName>
</protein>
<reference evidence="5 6" key="1">
    <citation type="submission" date="2016-10" db="EMBL/GenBank/DDBJ databases">
        <authorList>
            <person name="de Groot N.N."/>
        </authorList>
    </citation>
    <scope>NUCLEOTIDE SEQUENCE [LARGE SCALE GENOMIC DNA]</scope>
    <source>
        <strain evidence="5 6">LMG 24775</strain>
    </source>
</reference>
<evidence type="ECO:0000256" key="2">
    <source>
        <dbReference type="ARBA" id="ARBA00023125"/>
    </source>
</evidence>
<dbReference type="GeneID" id="94693811"/>
<dbReference type="CDD" id="cd06529">
    <property type="entry name" value="S24_LexA-like"/>
    <property type="match status" value="1"/>
</dbReference>
<dbReference type="PANTHER" id="PTHR40661:SF3">
    <property type="entry name" value="FELS-1 PROPHAGE TRANSCRIPTIONAL REGULATOR"/>
    <property type="match status" value="1"/>
</dbReference>
<name>A0A1H3U2L9_9BURK</name>
<evidence type="ECO:0000256" key="3">
    <source>
        <dbReference type="ARBA" id="ARBA00023163"/>
    </source>
</evidence>
<sequence length="225" mass="24414">MSDTSNIRCANLNAFCLRLGRTSRKGDNSGSPLELINRLGRTSSYWSDRLRGRKPIGAKLAREIEEALNLPKYSLDGDEEHSDFVQVSQLSVGVTEDSDVGSALVAELGALQFRRDFLRSVGVSAVNAALVHVAGTSMEPTIRDGAVLLLNRADGTPRRGSVYAFAWEGQMLVRRFQRVGDVWHAVADNADKSEHPDIVIAGKAEGLVQRHMGWGQALSLSLLGG</sequence>